<dbReference type="Gene3D" id="3.30.470.160">
    <property type="entry name" value="Inositol polyphosphate kinase"/>
    <property type="match status" value="1"/>
</dbReference>
<proteinExistence type="inferred from homology"/>
<evidence type="ECO:0000256" key="4">
    <source>
        <dbReference type="RuleBase" id="RU363090"/>
    </source>
</evidence>
<feature type="compositionally biased region" description="Polar residues" evidence="5">
    <location>
        <begin position="278"/>
        <end position="289"/>
    </location>
</feature>
<dbReference type="EC" id="2.7.-.-" evidence="4"/>
<feature type="region of interest" description="Disordered" evidence="5">
    <location>
        <begin position="309"/>
        <end position="336"/>
    </location>
</feature>
<dbReference type="Proteomes" id="UP001642483">
    <property type="component" value="Unassembled WGS sequence"/>
</dbReference>
<evidence type="ECO:0000256" key="3">
    <source>
        <dbReference type="ARBA" id="ARBA00022777"/>
    </source>
</evidence>
<evidence type="ECO:0000256" key="2">
    <source>
        <dbReference type="ARBA" id="ARBA00022679"/>
    </source>
</evidence>
<reference evidence="6 7" key="1">
    <citation type="submission" date="2024-02" db="EMBL/GenBank/DDBJ databases">
        <authorList>
            <person name="Daric V."/>
            <person name="Darras S."/>
        </authorList>
    </citation>
    <scope>NUCLEOTIDE SEQUENCE [LARGE SCALE GENOMIC DNA]</scope>
</reference>
<feature type="compositionally biased region" description="Low complexity" evidence="5">
    <location>
        <begin position="309"/>
        <end position="318"/>
    </location>
</feature>
<keyword evidence="7" id="KW-1185">Reference proteome</keyword>
<keyword evidence="2 4" id="KW-0808">Transferase</keyword>
<keyword evidence="3 4" id="KW-0418">Kinase</keyword>
<feature type="compositionally biased region" description="Polar residues" evidence="5">
    <location>
        <begin position="128"/>
        <end position="141"/>
    </location>
</feature>
<dbReference type="SUPFAM" id="SSF56104">
    <property type="entry name" value="SAICAR synthase-like"/>
    <property type="match status" value="1"/>
</dbReference>
<accession>A0ABP0GVJ6</accession>
<dbReference type="InterPro" id="IPR005522">
    <property type="entry name" value="IPK"/>
</dbReference>
<dbReference type="PANTHER" id="PTHR12400">
    <property type="entry name" value="INOSITOL POLYPHOSPHATE KINASE"/>
    <property type="match status" value="1"/>
</dbReference>
<comment type="caution">
    <text evidence="6">The sequence shown here is derived from an EMBL/GenBank/DDBJ whole genome shotgun (WGS) entry which is preliminary data.</text>
</comment>
<feature type="compositionally biased region" description="Polar residues" evidence="5">
    <location>
        <begin position="98"/>
        <end position="112"/>
    </location>
</feature>
<evidence type="ECO:0000256" key="5">
    <source>
        <dbReference type="SAM" id="MobiDB-lite"/>
    </source>
</evidence>
<evidence type="ECO:0000313" key="7">
    <source>
        <dbReference type="Proteomes" id="UP001642483"/>
    </source>
</evidence>
<sequence>MTSKDIQTTGYTPLHNYKSVHCVALNAAITPNKPTEPLQSNGDCHIAVTLHSCNTKVLCSQEADVSNDGPELHSTALCTSTNAEGVTQNYSTTQNIADQDNTDCETTSSLSGQPVPDHERHKKRTKSDSVLNTFGDSSGSHCQLRGKRKACRGSSIPTLILSDSTGRDSCLFEGNLSPDLLLFPESEELQSDTSHLNGRLESPVPSYTYLGICLNEHQNINSDTDLTNSANGHQLLSPRRSCDSAYGSCMESVNSMPQDDNHPILFSDNDTAMDNEDNSTGISASSQEELSHGSISSLSLCLPHRSVSPFSSSSSLASDVTTDAQVSTDESSGNLLVEGDSVSRKSSFSRNFSLRSSLSFEESEEDFASSEDGSTHSTVSRRNSKAKAQSSWTKIRRMVIWSPFMQSFKKKYPWVQLAGHAGNFQPGDEGCILKKFCEREADCLRSISDDPVLRNFAPTFHGIVECSAEKYTRMQDLLLPFDCPSLMDCKMGIRTYLEDELVLAKVKPRMRHDMYQKMVEISPDEPTDEEKELRAVTKPRYMQWREHVTSTSNLGFRIEGIKKSNNDPSKDYKLTKSVEQVTVAFKYFIDDNIDVLEKYIERLKEMREALESSDFFHRHEAIGSSLLFVHDSSGLANVWMIDFGKTSRLPEDQTLDHRSQWIEGNREDGYLFGMDNVIGVFEGIRDSMKPLHSLFLLSDLDSEQNVSSQDNVNCNDVTATYNNVTPQINITVTSPSPVTSRKPLCRQQSVNARADPDDVISNDVDALSLSERTL</sequence>
<protein>
    <recommendedName>
        <fullName evidence="4">Kinase</fullName>
        <ecNumber evidence="4">2.7.-.-</ecNumber>
    </recommendedName>
</protein>
<evidence type="ECO:0000256" key="1">
    <source>
        <dbReference type="ARBA" id="ARBA00007374"/>
    </source>
</evidence>
<dbReference type="PANTHER" id="PTHR12400:SF26">
    <property type="entry name" value="KINASE"/>
    <property type="match status" value="1"/>
</dbReference>
<feature type="compositionally biased region" description="Polar residues" evidence="5">
    <location>
        <begin position="319"/>
        <end position="334"/>
    </location>
</feature>
<feature type="region of interest" description="Disordered" evidence="5">
    <location>
        <begin position="253"/>
        <end position="289"/>
    </location>
</feature>
<feature type="region of interest" description="Disordered" evidence="5">
    <location>
        <begin position="98"/>
        <end position="141"/>
    </location>
</feature>
<dbReference type="Pfam" id="PF03770">
    <property type="entry name" value="IPK"/>
    <property type="match status" value="1"/>
</dbReference>
<comment type="similarity">
    <text evidence="1 4">Belongs to the inositol phosphokinase (IPK) family.</text>
</comment>
<name>A0ABP0GVJ6_CLALP</name>
<dbReference type="InterPro" id="IPR038286">
    <property type="entry name" value="IPK_sf"/>
</dbReference>
<organism evidence="6 7">
    <name type="scientific">Clavelina lepadiformis</name>
    <name type="common">Light-bulb sea squirt</name>
    <name type="synonym">Ascidia lepadiformis</name>
    <dbReference type="NCBI Taxonomy" id="159417"/>
    <lineage>
        <taxon>Eukaryota</taxon>
        <taxon>Metazoa</taxon>
        <taxon>Chordata</taxon>
        <taxon>Tunicata</taxon>
        <taxon>Ascidiacea</taxon>
        <taxon>Aplousobranchia</taxon>
        <taxon>Clavelinidae</taxon>
        <taxon>Clavelina</taxon>
    </lineage>
</organism>
<evidence type="ECO:0000313" key="6">
    <source>
        <dbReference type="EMBL" id="CAK8694275.1"/>
    </source>
</evidence>
<dbReference type="EMBL" id="CAWYQH010000141">
    <property type="protein sequence ID" value="CAK8694275.1"/>
    <property type="molecule type" value="Genomic_DNA"/>
</dbReference>
<gene>
    <name evidence="6" type="ORF">CVLEPA_LOCUS27657</name>
</gene>